<evidence type="ECO:0000313" key="18">
    <source>
        <dbReference type="EMBL" id="EFA86685.1"/>
    </source>
</evidence>
<feature type="transmembrane region" description="Helical" evidence="16">
    <location>
        <begin position="144"/>
        <end position="162"/>
    </location>
</feature>
<feature type="compositionally biased region" description="Polar residues" evidence="15">
    <location>
        <begin position="562"/>
        <end position="573"/>
    </location>
</feature>
<dbReference type="GO" id="GO:0005375">
    <property type="term" value="F:copper ion transmembrane transporter activity"/>
    <property type="evidence" value="ECO:0007669"/>
    <property type="project" value="InterPro"/>
</dbReference>
<evidence type="ECO:0000256" key="7">
    <source>
        <dbReference type="ARBA" id="ARBA00022692"/>
    </source>
</evidence>
<feature type="compositionally biased region" description="Low complexity" evidence="15">
    <location>
        <begin position="732"/>
        <end position="744"/>
    </location>
</feature>
<comment type="subcellular location">
    <subcellularLocation>
        <location evidence="2">Membrane</location>
    </subcellularLocation>
</comment>
<dbReference type="FunFam" id="1.10.510.10:FF:001158">
    <property type="entry name" value="Probable serine/threonine-protein kinase mkcE"/>
    <property type="match status" value="1"/>
</dbReference>
<keyword evidence="11" id="KW-0460">Magnesium</keyword>
<name>D3AWL2_HETP5</name>
<keyword evidence="7 16" id="KW-0812">Transmembrane</keyword>
<feature type="region of interest" description="Disordered" evidence="15">
    <location>
        <begin position="512"/>
        <end position="573"/>
    </location>
</feature>
<dbReference type="RefSeq" id="XP_020438789.1">
    <property type="nucleotide sequence ID" value="XM_020571515.1"/>
</dbReference>
<dbReference type="AlphaFoldDB" id="D3AWL2"/>
<evidence type="ECO:0000256" key="4">
    <source>
        <dbReference type="ARBA" id="ARBA00012513"/>
    </source>
</evidence>
<feature type="compositionally biased region" description="Basic residues" evidence="15">
    <location>
        <begin position="649"/>
        <end position="659"/>
    </location>
</feature>
<feature type="region of interest" description="Disordered" evidence="15">
    <location>
        <begin position="270"/>
        <end position="368"/>
    </location>
</feature>
<dbReference type="PROSITE" id="PS00108">
    <property type="entry name" value="PROTEIN_KINASE_ST"/>
    <property type="match status" value="1"/>
</dbReference>
<dbReference type="Proteomes" id="UP000001396">
    <property type="component" value="Unassembled WGS sequence"/>
</dbReference>
<dbReference type="Pfam" id="PF00069">
    <property type="entry name" value="Pkinase"/>
    <property type="match status" value="1"/>
</dbReference>
<gene>
    <name evidence="18" type="primary">mkcC</name>
    <name evidence="18" type="ORF">PPL_00487</name>
</gene>
<dbReference type="GO" id="GO:0005524">
    <property type="term" value="F:ATP binding"/>
    <property type="evidence" value="ECO:0007669"/>
    <property type="project" value="UniProtKB-UniRule"/>
</dbReference>
<feature type="transmembrane region" description="Helical" evidence="16">
    <location>
        <begin position="69"/>
        <end position="92"/>
    </location>
</feature>
<dbReference type="InterPro" id="IPR008271">
    <property type="entry name" value="Ser/Thr_kinase_AS"/>
</dbReference>
<feature type="domain" description="Protein kinase" evidence="17">
    <location>
        <begin position="813"/>
        <end position="1064"/>
    </location>
</feature>
<dbReference type="InterPro" id="IPR007274">
    <property type="entry name" value="Cop_transporter"/>
</dbReference>
<evidence type="ECO:0000256" key="12">
    <source>
        <dbReference type="ARBA" id="ARBA00022989"/>
    </source>
</evidence>
<evidence type="ECO:0000256" key="15">
    <source>
        <dbReference type="SAM" id="MobiDB-lite"/>
    </source>
</evidence>
<dbReference type="GeneID" id="31356020"/>
<keyword evidence="10 14" id="KW-0067">ATP-binding</keyword>
<dbReference type="Pfam" id="PF04145">
    <property type="entry name" value="Ctr"/>
    <property type="match status" value="1"/>
</dbReference>
<keyword evidence="12 16" id="KW-1133">Transmembrane helix</keyword>
<dbReference type="CDD" id="cd05122">
    <property type="entry name" value="PKc_STE"/>
    <property type="match status" value="1"/>
</dbReference>
<evidence type="ECO:0000256" key="8">
    <source>
        <dbReference type="ARBA" id="ARBA00022741"/>
    </source>
</evidence>
<dbReference type="Gene3D" id="1.10.510.10">
    <property type="entry name" value="Transferase(Phosphotransferase) domain 1"/>
    <property type="match status" value="1"/>
</dbReference>
<comment type="caution">
    <text evidence="18">The sequence shown here is derived from an EMBL/GenBank/DDBJ whole genome shotgun (WGS) entry which is preliminary data.</text>
</comment>
<proteinExistence type="inferred from homology"/>
<keyword evidence="5" id="KW-0723">Serine/threonine-protein kinase</keyword>
<keyword evidence="13 16" id="KW-0472">Membrane</keyword>
<dbReference type="PROSITE" id="PS00107">
    <property type="entry name" value="PROTEIN_KINASE_ATP"/>
    <property type="match status" value="1"/>
</dbReference>
<keyword evidence="19" id="KW-1185">Reference proteome</keyword>
<dbReference type="GO" id="GO:0004674">
    <property type="term" value="F:protein serine/threonine kinase activity"/>
    <property type="evidence" value="ECO:0007669"/>
    <property type="project" value="UniProtKB-KW"/>
</dbReference>
<comment type="cofactor">
    <cofactor evidence="1">
        <name>Mg(2+)</name>
        <dbReference type="ChEBI" id="CHEBI:18420"/>
    </cofactor>
</comment>
<dbReference type="GO" id="GO:0016020">
    <property type="term" value="C:membrane"/>
    <property type="evidence" value="ECO:0007669"/>
    <property type="project" value="UniProtKB-SubCell"/>
</dbReference>
<dbReference type="PANTHER" id="PTHR45832">
    <property type="entry name" value="SERINE/THREONINE-PROTEIN KINASE SAMKA-RELATED-RELATED"/>
    <property type="match status" value="1"/>
</dbReference>
<feature type="compositionally biased region" description="Low complexity" evidence="15">
    <location>
        <begin position="401"/>
        <end position="424"/>
    </location>
</feature>
<keyword evidence="8 14" id="KW-0547">Nucleotide-binding</keyword>
<dbReference type="InterPro" id="IPR051931">
    <property type="entry name" value="PAK3-like"/>
</dbReference>
<dbReference type="EMBL" id="ADBJ01000002">
    <property type="protein sequence ID" value="EFA86685.1"/>
    <property type="molecule type" value="Genomic_DNA"/>
</dbReference>
<evidence type="ECO:0000313" key="19">
    <source>
        <dbReference type="Proteomes" id="UP000001396"/>
    </source>
</evidence>
<dbReference type="SUPFAM" id="SSF56112">
    <property type="entry name" value="Protein kinase-like (PK-like)"/>
    <property type="match status" value="1"/>
</dbReference>
<feature type="compositionally biased region" description="Low complexity" evidence="15">
    <location>
        <begin position="286"/>
        <end position="296"/>
    </location>
</feature>
<keyword evidence="9" id="KW-0418">Kinase</keyword>
<feature type="compositionally biased region" description="Low complexity" evidence="15">
    <location>
        <begin position="345"/>
        <end position="368"/>
    </location>
</feature>
<organism evidence="18 19">
    <name type="scientific">Heterostelium pallidum (strain ATCC 26659 / Pp 5 / PN500)</name>
    <name type="common">Cellular slime mold</name>
    <name type="synonym">Polysphondylium pallidum</name>
    <dbReference type="NCBI Taxonomy" id="670386"/>
    <lineage>
        <taxon>Eukaryota</taxon>
        <taxon>Amoebozoa</taxon>
        <taxon>Evosea</taxon>
        <taxon>Eumycetozoa</taxon>
        <taxon>Dictyostelia</taxon>
        <taxon>Acytosteliales</taxon>
        <taxon>Acytosteliaceae</taxon>
        <taxon>Heterostelium</taxon>
    </lineage>
</organism>
<evidence type="ECO:0000256" key="6">
    <source>
        <dbReference type="ARBA" id="ARBA00022679"/>
    </source>
</evidence>
<feature type="region of interest" description="Disordered" evidence="15">
    <location>
        <begin position="488"/>
        <end position="507"/>
    </location>
</feature>
<feature type="compositionally biased region" description="Polar residues" evidence="15">
    <location>
        <begin position="745"/>
        <end position="756"/>
    </location>
</feature>
<reference evidence="18 19" key="1">
    <citation type="journal article" date="2011" name="Genome Res.">
        <title>Phylogeny-wide analysis of social amoeba genomes highlights ancient origins for complex intercellular communication.</title>
        <authorList>
            <person name="Heidel A.J."/>
            <person name="Lawal H.M."/>
            <person name="Felder M."/>
            <person name="Schilde C."/>
            <person name="Helps N.R."/>
            <person name="Tunggal B."/>
            <person name="Rivero F."/>
            <person name="John U."/>
            <person name="Schleicher M."/>
            <person name="Eichinger L."/>
            <person name="Platzer M."/>
            <person name="Noegel A.A."/>
            <person name="Schaap P."/>
            <person name="Gloeckner G."/>
        </authorList>
    </citation>
    <scope>NUCLEOTIDE SEQUENCE [LARGE SCALE GENOMIC DNA]</scope>
    <source>
        <strain evidence="19">ATCC 26659 / Pp 5 / PN500</strain>
    </source>
</reference>
<feature type="binding site" evidence="14">
    <location>
        <position position="843"/>
    </location>
    <ligand>
        <name>ATP</name>
        <dbReference type="ChEBI" id="CHEBI:30616"/>
    </ligand>
</feature>
<evidence type="ECO:0000256" key="16">
    <source>
        <dbReference type="SAM" id="Phobius"/>
    </source>
</evidence>
<sequence>MYVHPVKVSMNSIGSQSEPHNHQMHDMDMSMDMSMDMGTTGNTHHGAGSTSSFTFSVQVDLFGLLTSGWPQYCVAFVCVMGLSIAYEALLFAKQNCHRYFAHVGPDTDATTQLKFKISMTALHVLTAMFHYALMLIVMTFNFGMALSVLLGVAIGYSVFLEYPNRYYKKVQRSAGEKIEDFEYNSGSADHCNNTSYISDINTSDNVIFTLHEDFEDEAELNSKLNGSNNQNYAEIDTINNNNNTTTTIDTSHHDIHIHQQLHHHSAINNINLTSSSSPNQSEAIINNNHNNHNNNNFEANHLNVTISPSSLDTLPSSSLSPNPNHSSEFTSTETNIAVKDSEVPTSSTSASTTTTITTATATTTTTSTEQEIQDLIRHSTELMRKSVQLTQEYIEHIEQLSESENNNNNNNNNLTSNNKHSSNLDSISVENHPLANTNTNTVVEKVPISSEASSQSTTSRLVCKMHRSSYLMTQLGGIQMNSSIDELLSEKNPDSGMGYREPGPQGFLSYVNLDPNQPLSSQTIASNNSSSQNISSTSLGQQQHQQPHHQQQQQFGQHQQHSNGSLSGYMNSSNSANEFGNILRSSSNNLNLNKVRVASSQSAINLSGSGNGFPSASGVSRSVSMLKSEEGKRKSVRQNRMAKNEDDRRKRKEQKRARAKEKPIYVGSLEELPPECIKMIRKSKIPEDKLKEHFEILLPILRFRTGFNLKSSNPLSKSSLHVHNNQVTSMTMTSTTTTSGATSSQHPLSPETNGSRTRSESKGAGGNASSKIETHNNGGNEDDSADDGSRLEQSIIPKGTTELFEKGDVKKLYKNLKQIGSGGFGSVYLAKSLVDKCEIAIKKIAHTTPKAQRTNLNEIGYLHFCNHSNVVRYLRSHLVDDQVWIAMEYMQGGTLTEACSNHSFNESCIAYVARGMLEGLKYLHSNNLVHRDIKSGNIMMTIEGKIKIVDFGLCVDSTERKLTHMAGSPFWMSPEMIRGEGYGCPSDLWSFGICLLELANGEPPNRKSSLHAMFSIATHTINGHTGLERPEKWTEHFRHFLTLCLEVDPAKRQTAEQLLTHPWLTISENPETMKKILAQIFIANCQANFSFYT</sequence>
<evidence type="ECO:0000256" key="14">
    <source>
        <dbReference type="PROSITE-ProRule" id="PRU10141"/>
    </source>
</evidence>
<feature type="compositionally biased region" description="Polar residues" evidence="15">
    <location>
        <begin position="767"/>
        <end position="779"/>
    </location>
</feature>
<dbReference type="InterPro" id="IPR011009">
    <property type="entry name" value="Kinase-like_dom_sf"/>
</dbReference>
<dbReference type="InterPro" id="IPR000719">
    <property type="entry name" value="Prot_kinase_dom"/>
</dbReference>
<feature type="region of interest" description="Disordered" evidence="15">
    <location>
        <begin position="401"/>
        <end position="426"/>
    </location>
</feature>
<dbReference type="SMART" id="SM00220">
    <property type="entry name" value="S_TKc"/>
    <property type="match status" value="1"/>
</dbReference>
<dbReference type="PANTHER" id="PTHR45832:SF22">
    <property type="entry name" value="SERINE_THREONINE-PROTEIN KINASE SAMKA-RELATED"/>
    <property type="match status" value="1"/>
</dbReference>
<feature type="compositionally biased region" description="Polar residues" evidence="15">
    <location>
        <begin position="605"/>
        <end position="625"/>
    </location>
</feature>
<feature type="compositionally biased region" description="Polar residues" evidence="15">
    <location>
        <begin position="270"/>
        <end position="285"/>
    </location>
</feature>
<evidence type="ECO:0000256" key="5">
    <source>
        <dbReference type="ARBA" id="ARBA00022527"/>
    </source>
</evidence>
<dbReference type="PROSITE" id="PS50011">
    <property type="entry name" value="PROTEIN_KINASE_DOM"/>
    <property type="match status" value="1"/>
</dbReference>
<dbReference type="EC" id="2.7.11.1" evidence="4"/>
<comment type="similarity">
    <text evidence="3">Belongs to the protein kinase superfamily. STE Ser/Thr protein kinase family. STE20 subfamily.</text>
</comment>
<dbReference type="InParanoid" id="D3AWL2"/>
<feature type="compositionally biased region" description="Low complexity" evidence="15">
    <location>
        <begin position="520"/>
        <end position="561"/>
    </location>
</feature>
<accession>D3AWL2</accession>
<keyword evidence="6" id="KW-0808">Transferase</keyword>
<feature type="region of interest" description="Disordered" evidence="15">
    <location>
        <begin position="732"/>
        <end position="790"/>
    </location>
</feature>
<protein>
    <recommendedName>
        <fullName evidence="4">non-specific serine/threonine protein kinase</fullName>
        <ecNumber evidence="4">2.7.11.1</ecNumber>
    </recommendedName>
</protein>
<evidence type="ECO:0000256" key="9">
    <source>
        <dbReference type="ARBA" id="ARBA00022777"/>
    </source>
</evidence>
<dbReference type="InterPro" id="IPR017441">
    <property type="entry name" value="Protein_kinase_ATP_BS"/>
</dbReference>
<evidence type="ECO:0000256" key="13">
    <source>
        <dbReference type="ARBA" id="ARBA00023136"/>
    </source>
</evidence>
<dbReference type="OMA" id="HSAINNI"/>
<evidence type="ECO:0000256" key="1">
    <source>
        <dbReference type="ARBA" id="ARBA00001946"/>
    </source>
</evidence>
<evidence type="ECO:0000256" key="10">
    <source>
        <dbReference type="ARBA" id="ARBA00022840"/>
    </source>
</evidence>
<feature type="compositionally biased region" description="Low complexity" evidence="15">
    <location>
        <begin position="307"/>
        <end position="327"/>
    </location>
</feature>
<evidence type="ECO:0000256" key="3">
    <source>
        <dbReference type="ARBA" id="ARBA00008874"/>
    </source>
</evidence>
<dbReference type="STRING" id="670386.D3AWL2"/>
<evidence type="ECO:0000256" key="11">
    <source>
        <dbReference type="ARBA" id="ARBA00022842"/>
    </source>
</evidence>
<feature type="region of interest" description="Disordered" evidence="15">
    <location>
        <begin position="605"/>
        <end position="662"/>
    </location>
</feature>
<evidence type="ECO:0000256" key="2">
    <source>
        <dbReference type="ARBA" id="ARBA00004370"/>
    </source>
</evidence>
<evidence type="ECO:0000259" key="17">
    <source>
        <dbReference type="PROSITE" id="PS50011"/>
    </source>
</evidence>